<organism evidence="2 3">
    <name type="scientific">Alkalimarinus sediminis</name>
    <dbReference type="NCBI Taxonomy" id="1632866"/>
    <lineage>
        <taxon>Bacteria</taxon>
        <taxon>Pseudomonadati</taxon>
        <taxon>Pseudomonadota</taxon>
        <taxon>Gammaproteobacteria</taxon>
        <taxon>Alteromonadales</taxon>
        <taxon>Alteromonadaceae</taxon>
        <taxon>Alkalimarinus</taxon>
    </lineage>
</organism>
<feature type="transmembrane region" description="Helical" evidence="1">
    <location>
        <begin position="175"/>
        <end position="198"/>
    </location>
</feature>
<reference evidence="2" key="1">
    <citation type="submission" date="2022-07" db="EMBL/GenBank/DDBJ databases">
        <title>Alkalimarinus sp. nov., isolated from gut of a Alitta virens.</title>
        <authorList>
            <person name="Yang A.I."/>
            <person name="Shin N.-R."/>
        </authorList>
    </citation>
    <scope>NUCLEOTIDE SEQUENCE</scope>
    <source>
        <strain evidence="2">FA028</strain>
    </source>
</reference>
<dbReference type="RefSeq" id="WP_251809497.1">
    <property type="nucleotide sequence ID" value="NZ_CP101527.1"/>
</dbReference>
<evidence type="ECO:0008006" key="4">
    <source>
        <dbReference type="Google" id="ProtNLM"/>
    </source>
</evidence>
<evidence type="ECO:0000313" key="2">
    <source>
        <dbReference type="EMBL" id="UZW73355.1"/>
    </source>
</evidence>
<keyword evidence="3" id="KW-1185">Reference proteome</keyword>
<feature type="transmembrane region" description="Helical" evidence="1">
    <location>
        <begin position="20"/>
        <end position="38"/>
    </location>
</feature>
<dbReference type="Proteomes" id="UP001164472">
    <property type="component" value="Chromosome"/>
</dbReference>
<feature type="transmembrane region" description="Helical" evidence="1">
    <location>
        <begin position="122"/>
        <end position="141"/>
    </location>
</feature>
<feature type="transmembrane region" description="Helical" evidence="1">
    <location>
        <begin position="229"/>
        <end position="249"/>
    </location>
</feature>
<sequence length="329" mass="36055">MTKQSATETLRELAKEIYEVSFTLFKIMIPTLIIIKILEEMGGITLLGELLEPVMGWVGLPESMGIVWATTLLTNIYTGMLIFFTQSMNEGLTVAQITVLSGMMLMAHGLPVEARIAQKAGIRLSVTLTLRIGGALLYGYLLNMLYSSGQWLQQPNQLIWQPDDLGSSALQSSSLAAWAIEQIQGLFAVFIVICLLLTTLKLLRIIGFERLINWLLSPLLQLLKIGKEATTITMVGITLGLSFGGGLLIKEAKAGHIAKDDIFSSMGLLALCHSIIEDTLLVMLLGAHISGALWLRILFALIVISLLSRWLLSRSAAFKTRYLFTNGSA</sequence>
<accession>A0A9E8KNL7</accession>
<dbReference type="EMBL" id="CP101527">
    <property type="protein sequence ID" value="UZW73355.1"/>
    <property type="molecule type" value="Genomic_DNA"/>
</dbReference>
<name>A0A9E8KNL7_9ALTE</name>
<keyword evidence="1" id="KW-1133">Transmembrane helix</keyword>
<evidence type="ECO:0000313" key="3">
    <source>
        <dbReference type="Proteomes" id="UP001164472"/>
    </source>
</evidence>
<dbReference type="AlphaFoldDB" id="A0A9E8KNL7"/>
<dbReference type="KEGG" id="asem:NNL22_09840"/>
<feature type="transmembrane region" description="Helical" evidence="1">
    <location>
        <begin position="261"/>
        <end position="287"/>
    </location>
</feature>
<feature type="transmembrane region" description="Helical" evidence="1">
    <location>
        <begin position="65"/>
        <end position="85"/>
    </location>
</feature>
<gene>
    <name evidence="2" type="ORF">NNL22_09840</name>
</gene>
<proteinExistence type="predicted"/>
<feature type="transmembrane region" description="Helical" evidence="1">
    <location>
        <begin position="293"/>
        <end position="312"/>
    </location>
</feature>
<protein>
    <recommendedName>
        <fullName evidence="4">Nucleoside recognition protein</fullName>
    </recommendedName>
</protein>
<keyword evidence="1" id="KW-0472">Membrane</keyword>
<feature type="transmembrane region" description="Helical" evidence="1">
    <location>
        <begin position="91"/>
        <end position="110"/>
    </location>
</feature>
<evidence type="ECO:0000256" key="1">
    <source>
        <dbReference type="SAM" id="Phobius"/>
    </source>
</evidence>
<keyword evidence="1" id="KW-0812">Transmembrane</keyword>